<gene>
    <name evidence="2" type="ORF">OG913_24160</name>
</gene>
<keyword evidence="3" id="KW-1185">Reference proteome</keyword>
<dbReference type="Proteomes" id="UP001432011">
    <property type="component" value="Chromosome"/>
</dbReference>
<dbReference type="Gene3D" id="3.40.630.120">
    <property type="match status" value="1"/>
</dbReference>
<evidence type="ECO:0000313" key="3">
    <source>
        <dbReference type="Proteomes" id="UP001432011"/>
    </source>
</evidence>
<accession>A0ABZ1SJ82</accession>
<organism evidence="2 3">
    <name type="scientific">Microbispora hainanensis</name>
    <dbReference type="NCBI Taxonomy" id="568844"/>
    <lineage>
        <taxon>Bacteria</taxon>
        <taxon>Bacillati</taxon>
        <taxon>Actinomycetota</taxon>
        <taxon>Actinomycetes</taxon>
        <taxon>Streptosporangiales</taxon>
        <taxon>Streptosporangiaceae</taxon>
        <taxon>Microbispora</taxon>
    </lineage>
</organism>
<dbReference type="EMBL" id="CP108085">
    <property type="protein sequence ID" value="WUP72513.1"/>
    <property type="molecule type" value="Genomic_DNA"/>
</dbReference>
<feature type="domain" description="GNAT-like C-terminal" evidence="1">
    <location>
        <begin position="2"/>
        <end position="39"/>
    </location>
</feature>
<proteinExistence type="predicted"/>
<sequence>MFRTLTTPLDRLPRRTVLQRVVADHLNADRHWHWRRGRFPI</sequence>
<reference evidence="2" key="1">
    <citation type="submission" date="2022-10" db="EMBL/GenBank/DDBJ databases">
        <title>The complete genomes of actinobacterial strains from the NBC collection.</title>
        <authorList>
            <person name="Joergensen T.S."/>
            <person name="Alvarez Arevalo M."/>
            <person name="Sterndorff E.B."/>
            <person name="Faurdal D."/>
            <person name="Vuksanovic O."/>
            <person name="Mourched A.-S."/>
            <person name="Charusanti P."/>
            <person name="Shaw S."/>
            <person name="Blin K."/>
            <person name="Weber T."/>
        </authorList>
    </citation>
    <scope>NUCLEOTIDE SEQUENCE</scope>
    <source>
        <strain evidence="2">NBC_00254</strain>
    </source>
</reference>
<dbReference type="InterPro" id="IPR041644">
    <property type="entry name" value="GNAT_C"/>
</dbReference>
<name>A0ABZ1SJ82_9ACTN</name>
<dbReference type="RefSeq" id="WP_328708474.1">
    <property type="nucleotide sequence ID" value="NZ_CP108085.1"/>
</dbReference>
<dbReference type="Pfam" id="PF18164">
    <property type="entry name" value="GNAT_C"/>
    <property type="match status" value="1"/>
</dbReference>
<evidence type="ECO:0000313" key="2">
    <source>
        <dbReference type="EMBL" id="WUP72513.1"/>
    </source>
</evidence>
<protein>
    <recommendedName>
        <fullName evidence="1">GNAT-like C-terminal domain-containing protein</fullName>
    </recommendedName>
</protein>
<evidence type="ECO:0000259" key="1">
    <source>
        <dbReference type="Pfam" id="PF18164"/>
    </source>
</evidence>